<feature type="domain" description="DUF2062" evidence="2">
    <location>
        <begin position="28"/>
        <end position="185"/>
    </location>
</feature>
<dbReference type="Pfam" id="PF09835">
    <property type="entry name" value="DUF2062"/>
    <property type="match status" value="1"/>
</dbReference>
<feature type="transmembrane region" description="Helical" evidence="1">
    <location>
        <begin position="96"/>
        <end position="115"/>
    </location>
</feature>
<sequence length="199" mass="22680">MEERYKTLMRRVRFYLIQERRKKTRMGRMLSARVFDEHLWKWEKRGVATGAAWGAACAIAPVPMQSLFGVAACLWRKGNIPVAILMAWISFPGYQVFAWPVQWWVGSVIFAWLGLPGSGATLGLVKDSAMKVPACVESWNFDGLLQPLQHVHFGWAIAEFAFGCVVTCVLFGVVCYWLVQAGWHVGIAVKSWFRRRRGR</sequence>
<dbReference type="OrthoDB" id="199099at2"/>
<accession>A0A1C7PC29</accession>
<name>A0A1C7PC29_9BACT</name>
<evidence type="ECO:0000313" key="4">
    <source>
        <dbReference type="Proteomes" id="UP000176204"/>
    </source>
</evidence>
<dbReference type="RefSeq" id="WP_067775199.1">
    <property type="nucleotide sequence ID" value="NZ_JACVVN010000012.1"/>
</dbReference>
<dbReference type="InterPro" id="IPR018639">
    <property type="entry name" value="DUF2062"/>
</dbReference>
<organism evidence="3 4">
    <name type="scientific">Akkermansia glycaniphila</name>
    <dbReference type="NCBI Taxonomy" id="1679444"/>
    <lineage>
        <taxon>Bacteria</taxon>
        <taxon>Pseudomonadati</taxon>
        <taxon>Verrucomicrobiota</taxon>
        <taxon>Verrucomicrobiia</taxon>
        <taxon>Verrucomicrobiales</taxon>
        <taxon>Akkermansiaceae</taxon>
        <taxon>Akkermansia</taxon>
    </lineage>
</organism>
<dbReference type="AlphaFoldDB" id="A0A1C7PC29"/>
<evidence type="ECO:0000313" key="3">
    <source>
        <dbReference type="EMBL" id="SEH96417.1"/>
    </source>
</evidence>
<feature type="transmembrane region" description="Helical" evidence="1">
    <location>
        <begin position="160"/>
        <end position="189"/>
    </location>
</feature>
<dbReference type="KEGG" id="agl:PYTT_2133"/>
<gene>
    <name evidence="3" type="ORF">PYTT_2133</name>
</gene>
<protein>
    <submittedName>
        <fullName evidence="3">Uncharacterized protein conserved in bacteria (Duf2062)</fullName>
    </submittedName>
</protein>
<keyword evidence="1" id="KW-1133">Transmembrane helix</keyword>
<keyword evidence="1" id="KW-0812">Transmembrane</keyword>
<evidence type="ECO:0000256" key="1">
    <source>
        <dbReference type="SAM" id="Phobius"/>
    </source>
</evidence>
<dbReference type="Proteomes" id="UP000176204">
    <property type="component" value="Chromosome I"/>
</dbReference>
<dbReference type="EMBL" id="LT629973">
    <property type="protein sequence ID" value="SEH96417.1"/>
    <property type="molecule type" value="Genomic_DNA"/>
</dbReference>
<keyword evidence="4" id="KW-1185">Reference proteome</keyword>
<evidence type="ECO:0000259" key="2">
    <source>
        <dbReference type="Pfam" id="PF09835"/>
    </source>
</evidence>
<keyword evidence="1" id="KW-0472">Membrane</keyword>
<proteinExistence type="predicted"/>
<dbReference type="STRING" id="1679444.PYTT_2133"/>
<reference evidence="4" key="1">
    <citation type="submission" date="2016-09" db="EMBL/GenBank/DDBJ databases">
        <authorList>
            <person name="Koehorst J."/>
        </authorList>
    </citation>
    <scope>NUCLEOTIDE SEQUENCE [LARGE SCALE GENOMIC DNA]</scope>
</reference>